<organism evidence="3 4">
    <name type="scientific">Actinacidiphila bryophytorum</name>
    <dbReference type="NCBI Taxonomy" id="1436133"/>
    <lineage>
        <taxon>Bacteria</taxon>
        <taxon>Bacillati</taxon>
        <taxon>Actinomycetota</taxon>
        <taxon>Actinomycetes</taxon>
        <taxon>Kitasatosporales</taxon>
        <taxon>Streptomycetaceae</taxon>
        <taxon>Actinacidiphila</taxon>
    </lineage>
</organism>
<comment type="catalytic activity">
    <reaction evidence="1">
        <text>an N-(ADP-alpha-D-ribosyl)-thymidine in DNA + H2O = a thymidine in DNA + ADP-D-ribose</text>
        <dbReference type="Rhea" id="RHEA:71655"/>
        <dbReference type="Rhea" id="RHEA-COMP:13556"/>
        <dbReference type="Rhea" id="RHEA-COMP:18051"/>
        <dbReference type="ChEBI" id="CHEBI:15377"/>
        <dbReference type="ChEBI" id="CHEBI:57967"/>
        <dbReference type="ChEBI" id="CHEBI:137386"/>
        <dbReference type="ChEBI" id="CHEBI:191199"/>
    </reaction>
    <physiologicalReaction direction="left-to-right" evidence="1">
        <dbReference type="Rhea" id="RHEA:71656"/>
    </physiologicalReaction>
</comment>
<dbReference type="Proteomes" id="UP001153328">
    <property type="component" value="Unassembled WGS sequence"/>
</dbReference>
<comment type="caution">
    <text evidence="3">The sequence shown here is derived from an EMBL/GenBank/DDBJ whole genome shotgun (WGS) entry which is preliminary data.</text>
</comment>
<dbReference type="PANTHER" id="PTHR12521:SF0">
    <property type="entry name" value="ADP-RIBOSE GLYCOHYDROLASE OARD1"/>
    <property type="match status" value="1"/>
</dbReference>
<evidence type="ECO:0000259" key="2">
    <source>
        <dbReference type="PROSITE" id="PS51154"/>
    </source>
</evidence>
<evidence type="ECO:0000313" key="3">
    <source>
        <dbReference type="EMBL" id="CAG7643781.1"/>
    </source>
</evidence>
<dbReference type="GO" id="GO:0140291">
    <property type="term" value="P:peptidyl-glutamate ADP-deribosylation"/>
    <property type="evidence" value="ECO:0007669"/>
    <property type="project" value="TreeGrafter"/>
</dbReference>
<dbReference type="InterPro" id="IPR050892">
    <property type="entry name" value="ADP-ribose_metab_enzymes"/>
</dbReference>
<proteinExistence type="predicted"/>
<dbReference type="CDD" id="cd02901">
    <property type="entry name" value="Macro_Poa1p-like"/>
    <property type="match status" value="1"/>
</dbReference>
<dbReference type="AlphaFoldDB" id="A0A9W4H1T9"/>
<dbReference type="InterPro" id="IPR043472">
    <property type="entry name" value="Macro_dom-like"/>
</dbReference>
<dbReference type="SMART" id="SM00506">
    <property type="entry name" value="A1pp"/>
    <property type="match status" value="1"/>
</dbReference>
<dbReference type="InterPro" id="IPR002589">
    <property type="entry name" value="Macro_dom"/>
</dbReference>
<evidence type="ECO:0000256" key="1">
    <source>
        <dbReference type="ARBA" id="ARBA00035885"/>
    </source>
</evidence>
<dbReference type="EMBL" id="CAJVAX010000017">
    <property type="protein sequence ID" value="CAG7643781.1"/>
    <property type="molecule type" value="Genomic_DNA"/>
</dbReference>
<accession>A0A9W4H1T9</accession>
<dbReference type="PANTHER" id="PTHR12521">
    <property type="entry name" value="PROTEIN C6ORF130"/>
    <property type="match status" value="1"/>
</dbReference>
<feature type="domain" description="Macro" evidence="2">
    <location>
        <begin position="4"/>
        <end position="173"/>
    </location>
</feature>
<reference evidence="3" key="1">
    <citation type="submission" date="2021-06" db="EMBL/GenBank/DDBJ databases">
        <authorList>
            <person name="Arsene-Ploetze F."/>
        </authorList>
    </citation>
    <scope>NUCLEOTIDE SEQUENCE</scope>
    <source>
        <strain evidence="3">SBRY1</strain>
    </source>
</reference>
<dbReference type="SUPFAM" id="SSF52949">
    <property type="entry name" value="Macro domain-like"/>
    <property type="match status" value="1"/>
</dbReference>
<dbReference type="PROSITE" id="PS51154">
    <property type="entry name" value="MACRO"/>
    <property type="match status" value="1"/>
</dbReference>
<keyword evidence="4" id="KW-1185">Reference proteome</keyword>
<name>A0A9W4H1T9_9ACTN</name>
<sequence length="173" mass="18421">MGADTLAGMGENTSTGIEYVRGDATTPLGKGPKVIAHVCNDLGGWGKGFVLAVSRRWAEPEAAYRRWHRERAGNDFGLGAVQVVRVGPLLWVANMIGQHGIRTGSKGVPVRYEAIDTALASLAVRAAELEASVHMPRIGCGLAGGKWERVEPLVAARLVGADVPIRVTVYDHD</sequence>
<gene>
    <name evidence="3" type="ORF">SBRY_30895</name>
</gene>
<evidence type="ECO:0000313" key="4">
    <source>
        <dbReference type="Proteomes" id="UP001153328"/>
    </source>
</evidence>
<dbReference type="Gene3D" id="3.40.220.10">
    <property type="entry name" value="Leucine Aminopeptidase, subunit E, domain 1"/>
    <property type="match status" value="1"/>
</dbReference>
<protein>
    <submittedName>
        <fullName evidence="3">O-acetyl-ADP-ribose deacetylase (Regulator of RNase III), contains Macro domain</fullName>
    </submittedName>
</protein>